<dbReference type="PANTHER" id="PTHR24091:SF0">
    <property type="entry name" value="LYMPHOCYTE TRANSMEMBRANE ADAPTER 1"/>
    <property type="match status" value="1"/>
</dbReference>
<accession>A0ABM0ZPR3</accession>
<name>A0ABM0ZPR3_ECHTE</name>
<sequence length="220" mass="23933">MCATLPLSAYYINASASRDDLSISSGESRDYVNVPRAEEMVENTASNSPGNLFVLPSTQELDVAEKRDARCVAASDCTRCWSAGTNNRDEESSSQTSNDYVNMSELDVGVTQGEQPWMTFQSYRDYENVPAADANGSQLQVEEEMTPFNTDLAGSSRDALGAHLQPARRSGGSLVFLDHGAFQPLTESGTSQMKQEETSSEDDSDYENVLPANLVGRDSE</sequence>
<evidence type="ECO:0000256" key="1">
    <source>
        <dbReference type="SAM" id="MobiDB-lite"/>
    </source>
</evidence>
<dbReference type="PANTHER" id="PTHR24091">
    <property type="entry name" value="LYMPHOCYTE TRANSMEMBRANE ADAPTER 1"/>
    <property type="match status" value="1"/>
</dbReference>
<dbReference type="Proteomes" id="UP000694863">
    <property type="component" value="Unplaced"/>
</dbReference>
<feature type="region of interest" description="Disordered" evidence="1">
    <location>
        <begin position="185"/>
        <end position="220"/>
    </location>
</feature>
<evidence type="ECO:0000313" key="2">
    <source>
        <dbReference type="Proteomes" id="UP000694863"/>
    </source>
</evidence>
<keyword evidence="3" id="KW-0472">Membrane</keyword>
<dbReference type="GeneID" id="101640968"/>
<reference evidence="3" key="1">
    <citation type="submission" date="2025-08" db="UniProtKB">
        <authorList>
            <consortium name="RefSeq"/>
        </authorList>
    </citation>
    <scope>IDENTIFICATION</scope>
</reference>
<protein>
    <submittedName>
        <fullName evidence="3">Lymphocyte transmembrane adapter 1</fullName>
    </submittedName>
</protein>
<proteinExistence type="predicted"/>
<dbReference type="Pfam" id="PF15681">
    <property type="entry name" value="LAX"/>
    <property type="match status" value="1"/>
</dbReference>
<keyword evidence="3" id="KW-0812">Transmembrane</keyword>
<dbReference type="RefSeq" id="XP_012859383.2">
    <property type="nucleotide sequence ID" value="XM_013003929.2"/>
</dbReference>
<gene>
    <name evidence="3" type="primary">LAX1</name>
</gene>
<keyword evidence="2" id="KW-1185">Reference proteome</keyword>
<dbReference type="InterPro" id="IPR031393">
    <property type="entry name" value="LAX"/>
</dbReference>
<organism evidence="2 3">
    <name type="scientific">Echinops telfairi</name>
    <name type="common">Lesser hedgehog tenrec</name>
    <dbReference type="NCBI Taxonomy" id="9371"/>
    <lineage>
        <taxon>Eukaryota</taxon>
        <taxon>Metazoa</taxon>
        <taxon>Chordata</taxon>
        <taxon>Craniata</taxon>
        <taxon>Vertebrata</taxon>
        <taxon>Euteleostomi</taxon>
        <taxon>Mammalia</taxon>
        <taxon>Eutheria</taxon>
        <taxon>Afrotheria</taxon>
        <taxon>Tenrecidae</taxon>
        <taxon>Tenrecinae</taxon>
        <taxon>Echinops</taxon>
    </lineage>
</organism>
<evidence type="ECO:0000313" key="3">
    <source>
        <dbReference type="RefSeq" id="XP_012859383.2"/>
    </source>
</evidence>